<proteinExistence type="predicted"/>
<protein>
    <submittedName>
        <fullName evidence="2">Uncharacterized protein</fullName>
    </submittedName>
</protein>
<reference evidence="2 3" key="1">
    <citation type="journal article" date="2024" name="BMC Genomics">
        <title>De novo assembly and annotation of Popillia japonica's genome with initial clues to its potential as an invasive pest.</title>
        <authorList>
            <person name="Cucini C."/>
            <person name="Boschi S."/>
            <person name="Funari R."/>
            <person name="Cardaioli E."/>
            <person name="Iannotti N."/>
            <person name="Marturano G."/>
            <person name="Paoli F."/>
            <person name="Bruttini M."/>
            <person name="Carapelli A."/>
            <person name="Frati F."/>
            <person name="Nardi F."/>
        </authorList>
    </citation>
    <scope>NUCLEOTIDE SEQUENCE [LARGE SCALE GENOMIC DNA]</scope>
    <source>
        <strain evidence="2">DMR45628</strain>
    </source>
</reference>
<keyword evidence="3" id="KW-1185">Reference proteome</keyword>
<comment type="caution">
    <text evidence="2">The sequence shown here is derived from an EMBL/GenBank/DDBJ whole genome shotgun (WGS) entry which is preliminary data.</text>
</comment>
<dbReference type="EMBL" id="JASPKY010000470">
    <property type="protein sequence ID" value="KAK9695808.1"/>
    <property type="molecule type" value="Genomic_DNA"/>
</dbReference>
<organism evidence="2 3">
    <name type="scientific">Popillia japonica</name>
    <name type="common">Japanese beetle</name>
    <dbReference type="NCBI Taxonomy" id="7064"/>
    <lineage>
        <taxon>Eukaryota</taxon>
        <taxon>Metazoa</taxon>
        <taxon>Ecdysozoa</taxon>
        <taxon>Arthropoda</taxon>
        <taxon>Hexapoda</taxon>
        <taxon>Insecta</taxon>
        <taxon>Pterygota</taxon>
        <taxon>Neoptera</taxon>
        <taxon>Endopterygota</taxon>
        <taxon>Coleoptera</taxon>
        <taxon>Polyphaga</taxon>
        <taxon>Scarabaeiformia</taxon>
        <taxon>Scarabaeidae</taxon>
        <taxon>Rutelinae</taxon>
        <taxon>Popillia</taxon>
    </lineage>
</organism>
<feature type="region of interest" description="Disordered" evidence="1">
    <location>
        <begin position="129"/>
        <end position="162"/>
    </location>
</feature>
<accession>A0AAW1J029</accession>
<evidence type="ECO:0000313" key="3">
    <source>
        <dbReference type="Proteomes" id="UP001458880"/>
    </source>
</evidence>
<dbReference type="AlphaFoldDB" id="A0AAW1J029"/>
<gene>
    <name evidence="2" type="ORF">QE152_g32337</name>
</gene>
<dbReference type="Proteomes" id="UP001458880">
    <property type="component" value="Unassembled WGS sequence"/>
</dbReference>
<feature type="compositionally biased region" description="Basic and acidic residues" evidence="1">
    <location>
        <begin position="143"/>
        <end position="162"/>
    </location>
</feature>
<evidence type="ECO:0000256" key="1">
    <source>
        <dbReference type="SAM" id="MobiDB-lite"/>
    </source>
</evidence>
<sequence length="162" mass="19116">MCLAKIENDLNTSVNKTTGRSAFELLFGYIARFKDGQIRELTVDNETYTDPKCLQAEAVHHMIKERQKYKEQYDKHRYKGDILLMKRAIIPTGESTKLQRKCRWPLDHNTSIARRTTAHVNQFKIWRPTVDENEEKDEVDNEEEKKVEGDETNNEEEKKEVD</sequence>
<feature type="compositionally biased region" description="Acidic residues" evidence="1">
    <location>
        <begin position="131"/>
        <end position="142"/>
    </location>
</feature>
<evidence type="ECO:0000313" key="2">
    <source>
        <dbReference type="EMBL" id="KAK9695808.1"/>
    </source>
</evidence>
<name>A0AAW1J029_POPJA</name>